<proteinExistence type="predicted"/>
<evidence type="ECO:0000313" key="3">
    <source>
        <dbReference type="Proteomes" id="UP000001020"/>
    </source>
</evidence>
<dbReference type="AlphaFoldDB" id="Q7D868"/>
<dbReference type="Proteomes" id="UP000001020">
    <property type="component" value="Chromosome"/>
</dbReference>
<dbReference type="EMBL" id="AE000516">
    <property type="protein sequence ID" value="AAK45977.1"/>
    <property type="molecule type" value="Genomic_DNA"/>
</dbReference>
<keyword evidence="1" id="KW-0472">Membrane</keyword>
<dbReference type="KEGG" id="mtc:MT1709"/>
<evidence type="ECO:0000256" key="1">
    <source>
        <dbReference type="SAM" id="Phobius"/>
    </source>
</evidence>
<accession>Q7D868</accession>
<protein>
    <recommendedName>
        <fullName evidence="4">Mercuric transport protein MerT</fullName>
    </recommendedName>
</protein>
<reference evidence="2 3" key="1">
    <citation type="journal article" date="2002" name="J. Bacteriol.">
        <title>Whole-genome comparison of Mycobacterium tuberculosis clinical and laboratory strains.</title>
        <authorList>
            <person name="Fleischmann R.D."/>
            <person name="Alland D."/>
            <person name="Eisen J.A."/>
            <person name="Carpenter L."/>
            <person name="White O."/>
            <person name="Peterson J."/>
            <person name="DeBoy R."/>
            <person name="Dodson R."/>
            <person name="Gwinn M."/>
            <person name="Haft D."/>
            <person name="Hickey E."/>
            <person name="Kolonay J.F."/>
            <person name="Nelson W.C."/>
            <person name="Umayam L.A."/>
            <person name="Ermolaeva M."/>
            <person name="Salzberg S.L."/>
            <person name="Delcher A."/>
            <person name="Utterback T."/>
            <person name="Weidman J."/>
            <person name="Khouri H."/>
            <person name="Gill J."/>
            <person name="Mikula A."/>
            <person name="Bishai W."/>
            <person name="Jacobs Jr W.R.Jr."/>
            <person name="Venter J.C."/>
            <person name="Fraser C.M."/>
        </authorList>
    </citation>
    <scope>NUCLEOTIDE SEQUENCE [LARGE SCALE GENOMIC DNA]</scope>
    <source>
        <strain evidence="3">CDC 1551 / Oshkosh</strain>
    </source>
</reference>
<evidence type="ECO:0000313" key="2">
    <source>
        <dbReference type="EMBL" id="AAK45977.1"/>
    </source>
</evidence>
<evidence type="ECO:0008006" key="4">
    <source>
        <dbReference type="Google" id="ProtNLM"/>
    </source>
</evidence>
<name>Q7D868_MYCTO</name>
<keyword evidence="3" id="KW-1185">Reference proteome</keyword>
<feature type="transmembrane region" description="Helical" evidence="1">
    <location>
        <begin position="91"/>
        <end position="109"/>
    </location>
</feature>
<feature type="transmembrane region" description="Helical" evidence="1">
    <location>
        <begin position="129"/>
        <end position="149"/>
    </location>
</feature>
<keyword evidence="1" id="KW-1133">Transmembrane helix</keyword>
<sequence>MNPRVGMAWRAGLWRGSANSGVMPTVGPADHAAGLDRRATPDQLPIWRIGIISGLVGMLCCVGPTILALVGIISAATAFAWANDLYDNYAWWFRVSGLAVLAILVWWALRHRNRCSVNAIRRLRWRLMAVLAIAVGTYGVLSAVTTWFGTFV</sequence>
<organism evidence="2 3">
    <name type="scientific">Mycobacterium tuberculosis (strain CDC 1551 / Oshkosh)</name>
    <dbReference type="NCBI Taxonomy" id="83331"/>
    <lineage>
        <taxon>Bacteria</taxon>
        <taxon>Bacillati</taxon>
        <taxon>Actinomycetota</taxon>
        <taxon>Actinomycetes</taxon>
        <taxon>Mycobacteriales</taxon>
        <taxon>Mycobacteriaceae</taxon>
        <taxon>Mycobacterium</taxon>
        <taxon>Mycobacterium tuberculosis complex</taxon>
    </lineage>
</organism>
<dbReference type="HOGENOM" id="CLU_1965937_0_0_11"/>
<keyword evidence="1" id="KW-0812">Transmembrane</keyword>
<feature type="transmembrane region" description="Helical" evidence="1">
    <location>
        <begin position="46"/>
        <end position="79"/>
    </location>
</feature>
<gene>
    <name evidence="2" type="ordered locus">MT1709</name>
</gene>